<evidence type="ECO:0000259" key="3">
    <source>
        <dbReference type="PROSITE" id="PS50097"/>
    </source>
</evidence>
<accession>A0A1B6PTI8</accession>
<proteinExistence type="inferred from homology"/>
<dbReference type="Gramene" id="KXG28961">
    <property type="protein sequence ID" value="KXG28961"/>
    <property type="gene ID" value="SORBI_3005G190200"/>
</dbReference>
<evidence type="ECO:0000256" key="1">
    <source>
        <dbReference type="ARBA" id="ARBA00004906"/>
    </source>
</evidence>
<gene>
    <name evidence="4" type="ORF">SORBI_3005G190200</name>
</gene>
<dbReference type="AlphaFoldDB" id="A0A1B6PTI8"/>
<dbReference type="PANTHER" id="PTHR26379:SF457">
    <property type="entry name" value="BTB DOMAIN-CONTAINING PROTEIN"/>
    <property type="match status" value="1"/>
</dbReference>
<dbReference type="InterPro" id="IPR045005">
    <property type="entry name" value="BPM1-6"/>
</dbReference>
<organism evidence="4 5">
    <name type="scientific">Sorghum bicolor</name>
    <name type="common">Sorghum</name>
    <name type="synonym">Sorghum vulgare</name>
    <dbReference type="NCBI Taxonomy" id="4558"/>
    <lineage>
        <taxon>Eukaryota</taxon>
        <taxon>Viridiplantae</taxon>
        <taxon>Streptophyta</taxon>
        <taxon>Embryophyta</taxon>
        <taxon>Tracheophyta</taxon>
        <taxon>Spermatophyta</taxon>
        <taxon>Magnoliopsida</taxon>
        <taxon>Liliopsida</taxon>
        <taxon>Poales</taxon>
        <taxon>Poaceae</taxon>
        <taxon>PACMAD clade</taxon>
        <taxon>Panicoideae</taxon>
        <taxon>Andropogonodae</taxon>
        <taxon>Andropogoneae</taxon>
        <taxon>Sorghinae</taxon>
        <taxon>Sorghum</taxon>
    </lineage>
</organism>
<dbReference type="PANTHER" id="PTHR26379">
    <property type="entry name" value="BTB/POZ AND MATH DOMAIN-CONTAINING PROTEIN 1"/>
    <property type="match status" value="1"/>
</dbReference>
<dbReference type="InParanoid" id="A0A1B6PTI8"/>
<dbReference type="Gene3D" id="3.30.710.10">
    <property type="entry name" value="Potassium Channel Kv1.1, Chain A"/>
    <property type="match status" value="1"/>
</dbReference>
<dbReference type="Proteomes" id="UP000000768">
    <property type="component" value="Chromosome 5"/>
</dbReference>
<comment type="pathway">
    <text evidence="1">Protein modification; protein ubiquitination.</text>
</comment>
<dbReference type="InterPro" id="IPR056423">
    <property type="entry name" value="BACK_BPM_SPOP"/>
</dbReference>
<evidence type="ECO:0000313" key="4">
    <source>
        <dbReference type="EMBL" id="KXG28961.1"/>
    </source>
</evidence>
<dbReference type="Pfam" id="PF24570">
    <property type="entry name" value="BACK_BPM_SPOP"/>
    <property type="match status" value="1"/>
</dbReference>
<sequence>MGFFLHLNHSNGRDEERHGWISHLKNDSFRVRCDVTVWTAVRTSGISGGSSPCRHQTCTSTCAARLLESQVGTDVTFQVGEESFAAHRAVLAARSPVFMAQLFGQMKETATSHVRIDDMEPRPRVFRAMLHFVYTDSLPNMDGDAPAVGQHLLVAADKYGMERLKLICEDRLCDYVNIGTVATTLLEVAEQYGFRGLKEACFKFLMSPGNLKAIKDSDEFQGLTTRCPSLLSELLNHVAP</sequence>
<comment type="similarity">
    <text evidence="2">Belongs to the Tdpoz family.</text>
</comment>
<protein>
    <recommendedName>
        <fullName evidence="3">BTB domain-containing protein</fullName>
    </recommendedName>
</protein>
<dbReference type="OMA" id="GWISHLK"/>
<dbReference type="SUPFAM" id="SSF54695">
    <property type="entry name" value="POZ domain"/>
    <property type="match status" value="1"/>
</dbReference>
<dbReference type="CDD" id="cd18280">
    <property type="entry name" value="BTB_POZ_BPM_plant"/>
    <property type="match status" value="1"/>
</dbReference>
<keyword evidence="5" id="KW-1185">Reference proteome</keyword>
<dbReference type="InterPro" id="IPR000210">
    <property type="entry name" value="BTB/POZ_dom"/>
</dbReference>
<dbReference type="SMART" id="SM00225">
    <property type="entry name" value="BTB"/>
    <property type="match status" value="1"/>
</dbReference>
<dbReference type="GO" id="GO:0016567">
    <property type="term" value="P:protein ubiquitination"/>
    <property type="evidence" value="ECO:0007669"/>
    <property type="project" value="InterPro"/>
</dbReference>
<reference evidence="4 5" key="1">
    <citation type="journal article" date="2009" name="Nature">
        <title>The Sorghum bicolor genome and the diversification of grasses.</title>
        <authorList>
            <person name="Paterson A.H."/>
            <person name="Bowers J.E."/>
            <person name="Bruggmann R."/>
            <person name="Dubchak I."/>
            <person name="Grimwood J."/>
            <person name="Gundlach H."/>
            <person name="Haberer G."/>
            <person name="Hellsten U."/>
            <person name="Mitros T."/>
            <person name="Poliakov A."/>
            <person name="Schmutz J."/>
            <person name="Spannagl M."/>
            <person name="Tang H."/>
            <person name="Wang X."/>
            <person name="Wicker T."/>
            <person name="Bharti A.K."/>
            <person name="Chapman J."/>
            <person name="Feltus F.A."/>
            <person name="Gowik U."/>
            <person name="Grigoriev I.V."/>
            <person name="Lyons E."/>
            <person name="Maher C.A."/>
            <person name="Martis M."/>
            <person name="Narechania A."/>
            <person name="Otillar R.P."/>
            <person name="Penning B.W."/>
            <person name="Salamov A.A."/>
            <person name="Wang Y."/>
            <person name="Zhang L."/>
            <person name="Carpita N.C."/>
            <person name="Freeling M."/>
            <person name="Gingle A.R."/>
            <person name="Hash C.T."/>
            <person name="Keller B."/>
            <person name="Klein P."/>
            <person name="Kresovich S."/>
            <person name="McCann M.C."/>
            <person name="Ming R."/>
            <person name="Peterson D.G."/>
            <person name="Mehboob-ur-Rahman"/>
            <person name="Ware D."/>
            <person name="Westhoff P."/>
            <person name="Mayer K.F."/>
            <person name="Messing J."/>
            <person name="Rokhsar D.S."/>
        </authorList>
    </citation>
    <scope>NUCLEOTIDE SEQUENCE [LARGE SCALE GENOMIC DNA]</scope>
    <source>
        <strain evidence="5">cv. BTx623</strain>
    </source>
</reference>
<name>A0A1B6PTI8_SORBI</name>
<feature type="domain" description="BTB" evidence="3">
    <location>
        <begin position="73"/>
        <end position="142"/>
    </location>
</feature>
<evidence type="ECO:0000313" key="5">
    <source>
        <dbReference type="Proteomes" id="UP000000768"/>
    </source>
</evidence>
<dbReference type="EMBL" id="CM000764">
    <property type="protein sequence ID" value="KXG28961.1"/>
    <property type="molecule type" value="Genomic_DNA"/>
</dbReference>
<dbReference type="Gene3D" id="1.25.40.420">
    <property type="match status" value="1"/>
</dbReference>
<dbReference type="Pfam" id="PF00651">
    <property type="entry name" value="BTB"/>
    <property type="match status" value="1"/>
</dbReference>
<dbReference type="PROSITE" id="PS50097">
    <property type="entry name" value="BTB"/>
    <property type="match status" value="1"/>
</dbReference>
<evidence type="ECO:0000256" key="2">
    <source>
        <dbReference type="ARBA" id="ARBA00010846"/>
    </source>
</evidence>
<dbReference type="InterPro" id="IPR011333">
    <property type="entry name" value="SKP1/BTB/POZ_sf"/>
</dbReference>
<reference evidence="5" key="2">
    <citation type="journal article" date="2018" name="Plant J.">
        <title>The Sorghum bicolor reference genome: improved assembly, gene annotations, a transcriptome atlas, and signatures of genome organization.</title>
        <authorList>
            <person name="McCormick R.F."/>
            <person name="Truong S.K."/>
            <person name="Sreedasyam A."/>
            <person name="Jenkins J."/>
            <person name="Shu S."/>
            <person name="Sims D."/>
            <person name="Kennedy M."/>
            <person name="Amirebrahimi M."/>
            <person name="Weers B.D."/>
            <person name="McKinley B."/>
            <person name="Mattison A."/>
            <person name="Morishige D.T."/>
            <person name="Grimwood J."/>
            <person name="Schmutz J."/>
            <person name="Mullet J.E."/>
        </authorList>
    </citation>
    <scope>NUCLEOTIDE SEQUENCE [LARGE SCALE GENOMIC DNA]</scope>
    <source>
        <strain evidence="5">cv. BTx623</strain>
    </source>
</reference>